<dbReference type="Proteomes" id="UP000298860">
    <property type="component" value="Unassembled WGS sequence"/>
</dbReference>
<dbReference type="PANTHER" id="PTHR21485:SF6">
    <property type="entry name" value="N-ACYLNEURAMINATE CYTIDYLYLTRANSFERASE-RELATED"/>
    <property type="match status" value="1"/>
</dbReference>
<gene>
    <name evidence="1" type="primary">neuA</name>
    <name evidence="1" type="ORF">GTS_53000</name>
</gene>
<sequence>MITQQVLAVVPARGDSRSFPGKNLAPFLGRPLVAHTVATAAAAGGVHRVVVTTDDDRIAAVAAGAGADVVRRPTELATATSRTVDGVLHALGTLGVDDRTVVVLVQPTSPLRTPADIDECLDRYPGHGSVVQVTAAESGHHPWKACLLVDGTLRPCHDWADLESPRQLLPAVLRPTGGVYVLRAADLARHRRFFVPEVLPQRVPEDRAVDIDTAADLHLAEQRARALGWSEHHPHGPARPRPVAVAAFSSGTARANSRNREPS</sequence>
<dbReference type="Gene3D" id="3.90.550.10">
    <property type="entry name" value="Spore Coat Polysaccharide Biosynthesis Protein SpsA, Chain A"/>
    <property type="match status" value="1"/>
</dbReference>
<protein>
    <submittedName>
        <fullName evidence="1">Putative N-acylneuraminate cytidylyltransferase</fullName>
    </submittedName>
</protein>
<dbReference type="SUPFAM" id="SSF53448">
    <property type="entry name" value="Nucleotide-diphospho-sugar transferases"/>
    <property type="match status" value="1"/>
</dbReference>
<dbReference type="InterPro" id="IPR003329">
    <property type="entry name" value="Cytidylyl_trans"/>
</dbReference>
<dbReference type="InterPro" id="IPR050793">
    <property type="entry name" value="CMP-NeuNAc_synthase"/>
</dbReference>
<proteinExistence type="predicted"/>
<dbReference type="CDD" id="cd02513">
    <property type="entry name" value="CMP-NeuAc_Synthase"/>
    <property type="match status" value="1"/>
</dbReference>
<dbReference type="PANTHER" id="PTHR21485">
    <property type="entry name" value="HAD SUPERFAMILY MEMBERS CMAS AND KDSC"/>
    <property type="match status" value="1"/>
</dbReference>
<dbReference type="RefSeq" id="WP_192909758.1">
    <property type="nucleotide sequence ID" value="NZ_BJFL01000051.1"/>
</dbReference>
<reference evidence="2" key="1">
    <citation type="submission" date="2019-04" db="EMBL/GenBank/DDBJ databases">
        <title>Draft genome sequence of Pseudonocardiaceae bacterium SL3-2-4.</title>
        <authorList>
            <person name="Ningsih F."/>
            <person name="Yokota A."/>
            <person name="Sakai Y."/>
            <person name="Nanatani K."/>
            <person name="Yabe S."/>
            <person name="Oetari A."/>
            <person name="Sjamsuridzal W."/>
        </authorList>
    </citation>
    <scope>NUCLEOTIDE SEQUENCE [LARGE SCALE GENOMIC DNA]</scope>
    <source>
        <strain evidence="2">SL3-2-4</strain>
    </source>
</reference>
<dbReference type="Pfam" id="PF02348">
    <property type="entry name" value="CTP_transf_3"/>
    <property type="match status" value="1"/>
</dbReference>
<dbReference type="EMBL" id="BJFL01000051">
    <property type="protein sequence ID" value="GDY33667.1"/>
    <property type="molecule type" value="Genomic_DNA"/>
</dbReference>
<name>A0A4D4JIE5_9PSEU</name>
<keyword evidence="1" id="KW-0548">Nucleotidyltransferase</keyword>
<accession>A0A4D4JIE5</accession>
<keyword evidence="2" id="KW-1185">Reference proteome</keyword>
<keyword evidence="1" id="KW-0808">Transferase</keyword>
<evidence type="ECO:0000313" key="2">
    <source>
        <dbReference type="Proteomes" id="UP000298860"/>
    </source>
</evidence>
<organism evidence="1 2">
    <name type="scientific">Gandjariella thermophila</name>
    <dbReference type="NCBI Taxonomy" id="1931992"/>
    <lineage>
        <taxon>Bacteria</taxon>
        <taxon>Bacillati</taxon>
        <taxon>Actinomycetota</taxon>
        <taxon>Actinomycetes</taxon>
        <taxon>Pseudonocardiales</taxon>
        <taxon>Pseudonocardiaceae</taxon>
        <taxon>Gandjariella</taxon>
    </lineage>
</organism>
<evidence type="ECO:0000313" key="1">
    <source>
        <dbReference type="EMBL" id="GDY33667.1"/>
    </source>
</evidence>
<dbReference type="GO" id="GO:0008781">
    <property type="term" value="F:N-acylneuraminate cytidylyltransferase activity"/>
    <property type="evidence" value="ECO:0007669"/>
    <property type="project" value="TreeGrafter"/>
</dbReference>
<comment type="caution">
    <text evidence="1">The sequence shown here is derived from an EMBL/GenBank/DDBJ whole genome shotgun (WGS) entry which is preliminary data.</text>
</comment>
<dbReference type="AlphaFoldDB" id="A0A4D4JIE5"/>
<dbReference type="InterPro" id="IPR029044">
    <property type="entry name" value="Nucleotide-diphossugar_trans"/>
</dbReference>